<comment type="catalytic activity">
    <reaction evidence="1 5">
        <text>uridine(55) in tRNA = pseudouridine(55) in tRNA</text>
        <dbReference type="Rhea" id="RHEA:42532"/>
        <dbReference type="Rhea" id="RHEA-COMP:10101"/>
        <dbReference type="Rhea" id="RHEA-COMP:10102"/>
        <dbReference type="ChEBI" id="CHEBI:65314"/>
        <dbReference type="ChEBI" id="CHEBI:65315"/>
        <dbReference type="EC" id="5.4.99.25"/>
    </reaction>
</comment>
<evidence type="ECO:0000256" key="3">
    <source>
        <dbReference type="ARBA" id="ARBA00022694"/>
    </source>
</evidence>
<evidence type="ECO:0000259" key="6">
    <source>
        <dbReference type="Pfam" id="PF01509"/>
    </source>
</evidence>
<dbReference type="Proteomes" id="UP000319280">
    <property type="component" value="Unassembled WGS sequence"/>
</dbReference>
<proteinExistence type="inferred from homology"/>
<gene>
    <name evidence="5 8" type="primary">truB</name>
    <name evidence="8" type="ORF">FH966_12455</name>
</gene>
<evidence type="ECO:0000256" key="4">
    <source>
        <dbReference type="ARBA" id="ARBA00023235"/>
    </source>
</evidence>
<evidence type="ECO:0000313" key="8">
    <source>
        <dbReference type="EMBL" id="TRM12439.1"/>
    </source>
</evidence>
<feature type="active site" description="Nucleophile" evidence="5">
    <location>
        <position position="38"/>
    </location>
</feature>
<dbReference type="GO" id="GO:1990481">
    <property type="term" value="P:mRNA pseudouridine synthesis"/>
    <property type="evidence" value="ECO:0007669"/>
    <property type="project" value="TreeGrafter"/>
</dbReference>
<name>A0A549YKM9_9BACI</name>
<dbReference type="HAMAP" id="MF_01080">
    <property type="entry name" value="TruB_bact"/>
    <property type="match status" value="1"/>
</dbReference>
<feature type="domain" description="Pseudouridine synthase II N-terminal" evidence="6">
    <location>
        <begin position="23"/>
        <end position="174"/>
    </location>
</feature>
<feature type="domain" description="tRNA pseudouridylate synthase B C-terminal" evidence="7">
    <location>
        <begin position="175"/>
        <end position="233"/>
    </location>
</feature>
<dbReference type="PANTHER" id="PTHR13767">
    <property type="entry name" value="TRNA-PSEUDOURIDINE SYNTHASE"/>
    <property type="match status" value="1"/>
</dbReference>
<organism evidence="8 9">
    <name type="scientific">Lentibacillus cibarius</name>
    <dbReference type="NCBI Taxonomy" id="2583219"/>
    <lineage>
        <taxon>Bacteria</taxon>
        <taxon>Bacillati</taxon>
        <taxon>Bacillota</taxon>
        <taxon>Bacilli</taxon>
        <taxon>Bacillales</taxon>
        <taxon>Bacillaceae</taxon>
        <taxon>Lentibacillus</taxon>
    </lineage>
</organism>
<dbReference type="AlphaFoldDB" id="A0A549YKM9"/>
<evidence type="ECO:0000256" key="5">
    <source>
        <dbReference type="HAMAP-Rule" id="MF_01080"/>
    </source>
</evidence>
<dbReference type="Gene3D" id="3.30.2350.10">
    <property type="entry name" value="Pseudouridine synthase"/>
    <property type="match status" value="1"/>
</dbReference>
<dbReference type="InterPro" id="IPR020103">
    <property type="entry name" value="PsdUridine_synth_cat_dom_sf"/>
</dbReference>
<evidence type="ECO:0000313" key="9">
    <source>
        <dbReference type="Proteomes" id="UP000319280"/>
    </source>
</evidence>
<comment type="similarity">
    <text evidence="2 5">Belongs to the pseudouridine synthase TruB family. Type 1 subfamily.</text>
</comment>
<dbReference type="InterPro" id="IPR032819">
    <property type="entry name" value="TruB_C"/>
</dbReference>
<comment type="caution">
    <text evidence="8">The sequence shown here is derived from an EMBL/GenBank/DDBJ whole genome shotgun (WGS) entry which is preliminary data.</text>
</comment>
<reference evidence="8 9" key="1">
    <citation type="submission" date="2019-07" db="EMBL/GenBank/DDBJ databases">
        <title>Genomic analysis of Lentibacillus sp. NKC851-2.</title>
        <authorList>
            <person name="Oh Y.J."/>
        </authorList>
    </citation>
    <scope>NUCLEOTIDE SEQUENCE [LARGE SCALE GENOMIC DNA]</scope>
    <source>
        <strain evidence="8 9">NKC851-2</strain>
    </source>
</reference>
<dbReference type="GO" id="GO:0003723">
    <property type="term" value="F:RNA binding"/>
    <property type="evidence" value="ECO:0007669"/>
    <property type="project" value="InterPro"/>
</dbReference>
<dbReference type="EMBL" id="VJMZ01000001">
    <property type="protein sequence ID" value="TRM12439.1"/>
    <property type="molecule type" value="Genomic_DNA"/>
</dbReference>
<keyword evidence="9" id="KW-1185">Reference proteome</keyword>
<dbReference type="RefSeq" id="WP_142791420.1">
    <property type="nucleotide sequence ID" value="NZ_VJMZ01000001.1"/>
</dbReference>
<dbReference type="GO" id="GO:0160148">
    <property type="term" value="F:tRNA pseudouridine(55) synthase activity"/>
    <property type="evidence" value="ECO:0007669"/>
    <property type="project" value="UniProtKB-EC"/>
</dbReference>
<protein>
    <recommendedName>
        <fullName evidence="5">tRNA pseudouridine synthase B</fullName>
        <ecNumber evidence="5">5.4.99.25</ecNumber>
    </recommendedName>
    <alternativeName>
        <fullName evidence="5">tRNA pseudouridine(55) synthase</fullName>
        <shortName evidence="5">Psi55 synthase</shortName>
    </alternativeName>
    <alternativeName>
        <fullName evidence="5">tRNA pseudouridylate synthase</fullName>
    </alternativeName>
    <alternativeName>
        <fullName evidence="5">tRNA-uridine isomerase</fullName>
    </alternativeName>
</protein>
<comment type="function">
    <text evidence="5">Responsible for synthesis of pseudouridine from uracil-55 in the psi GC loop of transfer RNAs.</text>
</comment>
<evidence type="ECO:0000256" key="1">
    <source>
        <dbReference type="ARBA" id="ARBA00000385"/>
    </source>
</evidence>
<evidence type="ECO:0000259" key="7">
    <source>
        <dbReference type="Pfam" id="PF16198"/>
    </source>
</evidence>
<accession>A0A549YKM9</accession>
<dbReference type="SUPFAM" id="SSF55120">
    <property type="entry name" value="Pseudouridine synthase"/>
    <property type="match status" value="1"/>
</dbReference>
<dbReference type="EC" id="5.4.99.25" evidence="5"/>
<dbReference type="InterPro" id="IPR002501">
    <property type="entry name" value="PsdUridine_synth_N"/>
</dbReference>
<dbReference type="NCBIfam" id="TIGR00431">
    <property type="entry name" value="TruB"/>
    <property type="match status" value="1"/>
</dbReference>
<dbReference type="PANTHER" id="PTHR13767:SF2">
    <property type="entry name" value="PSEUDOURIDYLATE SYNTHASE TRUB1"/>
    <property type="match status" value="1"/>
</dbReference>
<sequence>MNGILPLWKPKGVTSHDCVMRIRKLLHIKKVGHTGTLDPEVEGVLPICIGQATKIVPFLSDITKTYIAEIKLGAATDTEDSHGKVTEVKSVTPPLSKQAIENVLQSFTGEITQIPPMYSAVKIKGKKLYEYARANEQVERPKRQVTIFDLELGEGGIQEDSFWVRAVCSKGTYIRTLCVDIGADLGYPAHMGTLYRIESGAINQKDTVTFQDVEQAIEDGTLDWILLPINRGLEHMERLYADADTKKRILNGQKLSKPSIAPETDPFLIMYDDQVLAVYQTHPKDADVMKPVRVFND</sequence>
<dbReference type="CDD" id="cd02573">
    <property type="entry name" value="PseudoU_synth_EcTruB"/>
    <property type="match status" value="1"/>
</dbReference>
<dbReference type="Pfam" id="PF01509">
    <property type="entry name" value="TruB_N"/>
    <property type="match status" value="1"/>
</dbReference>
<dbReference type="GO" id="GO:0031119">
    <property type="term" value="P:tRNA pseudouridine synthesis"/>
    <property type="evidence" value="ECO:0007669"/>
    <property type="project" value="UniProtKB-UniRule"/>
</dbReference>
<dbReference type="FunFam" id="3.30.2350.10:FF:000011">
    <property type="entry name" value="tRNA pseudouridine synthase B"/>
    <property type="match status" value="1"/>
</dbReference>
<evidence type="ECO:0000256" key="2">
    <source>
        <dbReference type="ARBA" id="ARBA00005642"/>
    </source>
</evidence>
<dbReference type="InterPro" id="IPR014780">
    <property type="entry name" value="tRNA_psdUridine_synth_TruB"/>
</dbReference>
<dbReference type="Pfam" id="PF16198">
    <property type="entry name" value="TruB_C_2"/>
    <property type="match status" value="1"/>
</dbReference>
<keyword evidence="3 5" id="KW-0819">tRNA processing</keyword>
<keyword evidence="4 5" id="KW-0413">Isomerase</keyword>